<dbReference type="RefSeq" id="WP_122526664.1">
    <property type="nucleotide sequence ID" value="NZ_UPHK01000096.1"/>
</dbReference>
<gene>
    <name evidence="1" type="ORF">LAUMK4_05845</name>
</gene>
<evidence type="ECO:0000313" key="2">
    <source>
        <dbReference type="Proteomes" id="UP000271464"/>
    </source>
</evidence>
<sequence>MASEKQMTHKDLFGVAAREAEEGRKVLWFARNRQSRFNALCRLAELLPTGAKAYRAHGRERITFASGGEVVFISGDGCGRGHVADTLIFDDTPVHQDALPCIAGNADGRVFTTGD</sequence>
<keyword evidence="2" id="KW-1185">Reference proteome</keyword>
<proteinExistence type="predicted"/>
<name>A0ABY6RSI6_9MYCO</name>
<accession>A0ABY6RSI6</accession>
<reference evidence="1 2" key="1">
    <citation type="submission" date="2018-09" db="EMBL/GenBank/DDBJ databases">
        <authorList>
            <person name="Tagini F."/>
        </authorList>
    </citation>
    <scope>NUCLEOTIDE SEQUENCE [LARGE SCALE GENOMIC DNA]</scope>
    <source>
        <strain evidence="1 2">MK4</strain>
    </source>
</reference>
<organism evidence="1 2">
    <name type="scientific">Mycobacterium persicum</name>
    <dbReference type="NCBI Taxonomy" id="1487726"/>
    <lineage>
        <taxon>Bacteria</taxon>
        <taxon>Bacillati</taxon>
        <taxon>Actinomycetota</taxon>
        <taxon>Actinomycetes</taxon>
        <taxon>Mycobacteriales</taxon>
        <taxon>Mycobacteriaceae</taxon>
        <taxon>Mycobacterium</taxon>
    </lineage>
</organism>
<comment type="caution">
    <text evidence="1">The sequence shown here is derived from an EMBL/GenBank/DDBJ whole genome shotgun (WGS) entry which is preliminary data.</text>
</comment>
<protein>
    <submittedName>
        <fullName evidence="1">Uncharacterized protein</fullName>
    </submittedName>
</protein>
<dbReference type="Proteomes" id="UP000271464">
    <property type="component" value="Unassembled WGS sequence"/>
</dbReference>
<evidence type="ECO:0000313" key="1">
    <source>
        <dbReference type="EMBL" id="VBA33003.1"/>
    </source>
</evidence>
<dbReference type="EMBL" id="UPHM01000169">
    <property type="protein sequence ID" value="VBA33003.1"/>
    <property type="molecule type" value="Genomic_DNA"/>
</dbReference>